<proteinExistence type="predicted"/>
<organism evidence="1">
    <name type="scientific">Photinus pyralis</name>
    <name type="common">Common eastern firefly</name>
    <name type="synonym">Lampyris pyralis</name>
    <dbReference type="NCBI Taxonomy" id="7054"/>
    <lineage>
        <taxon>Eukaryota</taxon>
        <taxon>Metazoa</taxon>
        <taxon>Ecdysozoa</taxon>
        <taxon>Arthropoda</taxon>
        <taxon>Hexapoda</taxon>
        <taxon>Insecta</taxon>
        <taxon>Pterygota</taxon>
        <taxon>Neoptera</taxon>
        <taxon>Endopterygota</taxon>
        <taxon>Coleoptera</taxon>
        <taxon>Polyphaga</taxon>
        <taxon>Elateriformia</taxon>
        <taxon>Elateroidea</taxon>
        <taxon>Lampyridae</taxon>
        <taxon>Lampyrinae</taxon>
        <taxon>Photinus</taxon>
    </lineage>
</organism>
<dbReference type="EMBL" id="GEZM01045587">
    <property type="protein sequence ID" value="JAV77735.1"/>
    <property type="molecule type" value="Transcribed_RNA"/>
</dbReference>
<reference evidence="1" key="1">
    <citation type="journal article" date="2016" name="Sci. Rep.">
        <title>Molecular characterization of firefly nuptial gifts: a multi-omics approach sheds light on postcopulatory sexual selection.</title>
        <authorList>
            <person name="Al-Wathiqui N."/>
            <person name="Fallon T.R."/>
            <person name="South A."/>
            <person name="Weng J.K."/>
            <person name="Lewis S.M."/>
        </authorList>
    </citation>
    <scope>NUCLEOTIDE SEQUENCE</scope>
</reference>
<dbReference type="AlphaFoldDB" id="A0A1Y1M0B6"/>
<accession>A0A1Y1M0B6</accession>
<evidence type="ECO:0000313" key="1">
    <source>
        <dbReference type="EMBL" id="JAV77735.1"/>
    </source>
</evidence>
<name>A0A1Y1M0B6_PHOPY</name>
<sequence length="132" mass="15448">MLSIIYKRVITSLFCQLSQFVDVKFLDENSSRDELLENGEKFILELYGLGKYSNLNESRYFKFTSITAKSSLRSNFDLVKLPPTSSAAHQHLLRVYLQIQFWIGNKLNPTEWGWKYATVRENQGENGMTKRR</sequence>
<protein>
    <submittedName>
        <fullName evidence="1">Uncharacterized protein</fullName>
    </submittedName>
</protein>